<dbReference type="Pfam" id="PF11579">
    <property type="entry name" value="DUF3238"/>
    <property type="match status" value="1"/>
</dbReference>
<gene>
    <name evidence="1" type="ORF">ACFQ4B_14745</name>
</gene>
<evidence type="ECO:0000313" key="2">
    <source>
        <dbReference type="Proteomes" id="UP001597180"/>
    </source>
</evidence>
<name>A0ABW3UK91_9BACL</name>
<organism evidence="1 2">
    <name type="scientific">Paenibacillus vulneris</name>
    <dbReference type="NCBI Taxonomy" id="1133364"/>
    <lineage>
        <taxon>Bacteria</taxon>
        <taxon>Bacillati</taxon>
        <taxon>Bacillota</taxon>
        <taxon>Bacilli</taxon>
        <taxon>Bacillales</taxon>
        <taxon>Paenibacillaceae</taxon>
        <taxon>Paenibacillus</taxon>
    </lineage>
</organism>
<sequence length="195" mass="21707">MASIVKIRASVFIGGMSWLPAILDPETGNKLEYAADIRGFTPHAVNTGRSRVEQEVSVDFAKQRLVVHANTGLTILRVTDTDGKVQFKEGRAAVDGITVSNEVWGEHEVSFVMRASVSNPLRLDAPTVDYRLEVTVHKDGIAHIRGSHDGFPCYEFYKQVDFGEHQLIHSHHFLDTGDTPQAMAGDMEYHFEKTV</sequence>
<keyword evidence="2" id="KW-1185">Reference proteome</keyword>
<accession>A0ABW3UK91</accession>
<dbReference type="RefSeq" id="WP_345589747.1">
    <property type="nucleotide sequence ID" value="NZ_BAABJG010000021.1"/>
</dbReference>
<reference evidence="2" key="1">
    <citation type="journal article" date="2019" name="Int. J. Syst. Evol. Microbiol.">
        <title>The Global Catalogue of Microorganisms (GCM) 10K type strain sequencing project: providing services to taxonomists for standard genome sequencing and annotation.</title>
        <authorList>
            <consortium name="The Broad Institute Genomics Platform"/>
            <consortium name="The Broad Institute Genome Sequencing Center for Infectious Disease"/>
            <person name="Wu L."/>
            <person name="Ma J."/>
        </authorList>
    </citation>
    <scope>NUCLEOTIDE SEQUENCE [LARGE SCALE GENOMIC DNA]</scope>
    <source>
        <strain evidence="2">CCUG 53270</strain>
    </source>
</reference>
<proteinExistence type="predicted"/>
<dbReference type="EMBL" id="JBHTLU010000015">
    <property type="protein sequence ID" value="MFD1221382.1"/>
    <property type="molecule type" value="Genomic_DNA"/>
</dbReference>
<protein>
    <submittedName>
        <fullName evidence="1">DUF3238 domain-containing protein</fullName>
    </submittedName>
</protein>
<evidence type="ECO:0000313" key="1">
    <source>
        <dbReference type="EMBL" id="MFD1221382.1"/>
    </source>
</evidence>
<dbReference type="InterPro" id="IPR021631">
    <property type="entry name" value="DUF3238"/>
</dbReference>
<dbReference type="Proteomes" id="UP001597180">
    <property type="component" value="Unassembled WGS sequence"/>
</dbReference>
<comment type="caution">
    <text evidence="1">The sequence shown here is derived from an EMBL/GenBank/DDBJ whole genome shotgun (WGS) entry which is preliminary data.</text>
</comment>